<dbReference type="PIRSF" id="PIRSF017082">
    <property type="entry name" value="YflP"/>
    <property type="match status" value="1"/>
</dbReference>
<organism evidence="3 4">
    <name type="scientific">Cupriavidus numazuensis</name>
    <dbReference type="NCBI Taxonomy" id="221992"/>
    <lineage>
        <taxon>Bacteria</taxon>
        <taxon>Pseudomonadati</taxon>
        <taxon>Pseudomonadota</taxon>
        <taxon>Betaproteobacteria</taxon>
        <taxon>Burkholderiales</taxon>
        <taxon>Burkholderiaceae</taxon>
        <taxon>Cupriavidus</taxon>
    </lineage>
</organism>
<evidence type="ECO:0000313" key="3">
    <source>
        <dbReference type="EMBL" id="CAG2154251.1"/>
    </source>
</evidence>
<keyword evidence="2" id="KW-0732">Signal</keyword>
<dbReference type="PANTHER" id="PTHR42928:SF5">
    <property type="entry name" value="BLR1237 PROTEIN"/>
    <property type="match status" value="1"/>
</dbReference>
<feature type="chain" id="PRO_5046453054" description="Tripartite tricarboxylate transporter substrate binding protein" evidence="2">
    <location>
        <begin position="27"/>
        <end position="329"/>
    </location>
</feature>
<evidence type="ECO:0000313" key="4">
    <source>
        <dbReference type="Proteomes" id="UP000672657"/>
    </source>
</evidence>
<evidence type="ECO:0008006" key="5">
    <source>
        <dbReference type="Google" id="ProtNLM"/>
    </source>
</evidence>
<gene>
    <name evidence="3" type="ORF">LMG26411_04591</name>
</gene>
<dbReference type="Gene3D" id="3.40.190.10">
    <property type="entry name" value="Periplasmic binding protein-like II"/>
    <property type="match status" value="1"/>
</dbReference>
<evidence type="ECO:0000256" key="1">
    <source>
        <dbReference type="ARBA" id="ARBA00006987"/>
    </source>
</evidence>
<dbReference type="InterPro" id="IPR005064">
    <property type="entry name" value="BUG"/>
</dbReference>
<protein>
    <recommendedName>
        <fullName evidence="5">Tripartite tricarboxylate transporter substrate binding protein</fullName>
    </recommendedName>
</protein>
<comment type="caution">
    <text evidence="3">The sequence shown here is derived from an EMBL/GenBank/DDBJ whole genome shotgun (WGS) entry which is preliminary data.</text>
</comment>
<feature type="signal peptide" evidence="2">
    <location>
        <begin position="1"/>
        <end position="26"/>
    </location>
</feature>
<dbReference type="Gene3D" id="3.40.190.150">
    <property type="entry name" value="Bordetella uptake gene, domain 1"/>
    <property type="match status" value="1"/>
</dbReference>
<sequence>MNAKRQLSRRMLLALGAWSAMRPAFSQIAPSRAGVTKIIVGFPPGQATDIVARLLAAQLNTVTSTNYIVENRPGQGGSIAMGNLAKASNDGSVMMLSHMSAVATNPHLYKSVPYDSLRDFEAVGLVGDLPFVLVSHPSLPFTDVKGLVEYAKSHPGKLMNASSGNGTVSHLAMEEFKRRLGLDIVHVPYRGSGPGLTDVVAGAVPIALETAASVRSFVEDGRLRALGSASPSRLGGALSVPTLDEQSFTGFHASTWLMMLYPAGTPKGLVNSTYGAIQRAMGTPQMQKRLLAMGVLPRQSTSPAEAQAYIAAEYKNWGEVVRRSGVKLD</sequence>
<keyword evidence="4" id="KW-1185">Reference proteome</keyword>
<dbReference type="PANTHER" id="PTHR42928">
    <property type="entry name" value="TRICARBOXYLATE-BINDING PROTEIN"/>
    <property type="match status" value="1"/>
</dbReference>
<proteinExistence type="inferred from homology"/>
<dbReference type="InterPro" id="IPR042100">
    <property type="entry name" value="Bug_dom1"/>
</dbReference>
<dbReference type="RefSeq" id="WP_211955566.1">
    <property type="nucleotide sequence ID" value="NZ_CAJPVI010000030.1"/>
</dbReference>
<evidence type="ECO:0000256" key="2">
    <source>
        <dbReference type="SAM" id="SignalP"/>
    </source>
</evidence>
<accession>A0ABM8TM50</accession>
<dbReference type="Pfam" id="PF03401">
    <property type="entry name" value="TctC"/>
    <property type="match status" value="1"/>
</dbReference>
<name>A0ABM8TM50_9BURK</name>
<dbReference type="Proteomes" id="UP000672657">
    <property type="component" value="Unassembled WGS sequence"/>
</dbReference>
<comment type="similarity">
    <text evidence="1">Belongs to the UPF0065 (bug) family.</text>
</comment>
<reference evidence="3 4" key="1">
    <citation type="submission" date="2021-03" db="EMBL/GenBank/DDBJ databases">
        <authorList>
            <person name="Peeters C."/>
        </authorList>
    </citation>
    <scope>NUCLEOTIDE SEQUENCE [LARGE SCALE GENOMIC DNA]</scope>
    <source>
        <strain evidence="3 4">LMG 26411</strain>
    </source>
</reference>
<dbReference type="EMBL" id="CAJPVI010000030">
    <property type="protein sequence ID" value="CAG2154251.1"/>
    <property type="molecule type" value="Genomic_DNA"/>
</dbReference>